<protein>
    <submittedName>
        <fullName evidence="2">Uncharacterized protein</fullName>
    </submittedName>
</protein>
<proteinExistence type="predicted"/>
<evidence type="ECO:0000313" key="3">
    <source>
        <dbReference type="Proteomes" id="UP000001611"/>
    </source>
</evidence>
<accession>G2X325</accession>
<dbReference type="Proteomes" id="UP000001611">
    <property type="component" value="Chromosome 1"/>
</dbReference>
<evidence type="ECO:0000256" key="1">
    <source>
        <dbReference type="SAM" id="MobiDB-lite"/>
    </source>
</evidence>
<dbReference type="KEGG" id="vda:VDAG_04219"/>
<evidence type="ECO:0000313" key="2">
    <source>
        <dbReference type="EMBL" id="EGY22781.1"/>
    </source>
</evidence>
<feature type="region of interest" description="Disordered" evidence="1">
    <location>
        <begin position="49"/>
        <end position="111"/>
    </location>
</feature>
<name>G2X325_VERDV</name>
<dbReference type="InParanoid" id="G2X325"/>
<keyword evidence="3" id="KW-1185">Reference proteome</keyword>
<reference evidence="2 3" key="1">
    <citation type="submission" date="2008-03" db="EMBL/GenBank/DDBJ databases">
        <title>The Genome Sequence of Verticillium dahliae VdLs.17.</title>
        <authorList>
            <consortium name="The Broad Institute Genome Sequencing Platform"/>
            <person name="Ma L.-J.J."/>
            <person name="Klosterman S.J."/>
            <person name="Subbarao K."/>
            <person name="Dobinson K."/>
            <person name="Veronese P."/>
            <person name="Kang S."/>
            <person name="Gold S.E."/>
            <person name="Young S."/>
            <person name="Jaffe D."/>
            <person name="Gnerre S."/>
            <person name="Berlin A."/>
            <person name="Heiman D."/>
            <person name="Hepburn T."/>
            <person name="Sykes S."/>
            <person name="Alvarado L."/>
            <person name="Kodira C.D."/>
            <person name="Lander E."/>
            <person name="Galagan J."/>
            <person name="Nusbaum C."/>
            <person name="Birren B."/>
        </authorList>
    </citation>
    <scope>NUCLEOTIDE SEQUENCE [LARGE SCALE GENOMIC DNA]</scope>
    <source>
        <strain evidence="3">VdLs.17 / ATCC MYA-4575 / FGSC 10137</strain>
    </source>
</reference>
<dbReference type="EMBL" id="DS572701">
    <property type="protein sequence ID" value="EGY22781.1"/>
    <property type="molecule type" value="Genomic_DNA"/>
</dbReference>
<sequence>MGYRLCSLAAISREYDHGITRHKLFNADILHKETPTMYVTSLETLNLSGALPLGAPQRPVSGGRSLSRGSAPQGHSPGRHPVRGGRKEATAMGRAGNTKEGAPPASESGEGVTGVFPFPFLKRTYHNRVCQPKWHSPDEPKESCHVHNAPAMQIGAINAIAHRINGLHGTRRSWLA</sequence>
<dbReference type="AlphaFoldDB" id="G2X325"/>
<gene>
    <name evidence="2" type="ORF">VDAG_04219</name>
</gene>
<dbReference type="RefSeq" id="XP_009648961.1">
    <property type="nucleotide sequence ID" value="XM_009650666.1"/>
</dbReference>
<dbReference type="GeneID" id="20705682"/>
<organism evidence="2 3">
    <name type="scientific">Verticillium dahliae (strain VdLs.17 / ATCC MYA-4575 / FGSC 10137)</name>
    <name type="common">Verticillium wilt</name>
    <dbReference type="NCBI Taxonomy" id="498257"/>
    <lineage>
        <taxon>Eukaryota</taxon>
        <taxon>Fungi</taxon>
        <taxon>Dikarya</taxon>
        <taxon>Ascomycota</taxon>
        <taxon>Pezizomycotina</taxon>
        <taxon>Sordariomycetes</taxon>
        <taxon>Hypocreomycetidae</taxon>
        <taxon>Glomerellales</taxon>
        <taxon>Plectosphaerellaceae</taxon>
        <taxon>Verticillium</taxon>
    </lineage>
</organism>
<dbReference type="HOGENOM" id="CLU_1526339_0_0_1"/>